<feature type="compositionally biased region" description="Low complexity" evidence="1">
    <location>
        <begin position="77"/>
        <end position="92"/>
    </location>
</feature>
<sequence length="925" mass="104255">MAENNIYVEGNDLPVTEEVRPKTPLPEPETQAKLSNLNQARGPVPRAPRFSKLGDAYFTITSRQRSNDTFRKASNQSDLSPDSSSLAGPASSPVTSSRLVKSQNDLQTPGSVSATPSPLNIERQIIFNPIEVFEHLSPKMGHKDKNHLRLSEEIEHELLDLNTQSNDTTGSTIEGILAQYDACKFNPKMDHGNPREHRVNVNLSISQPPQDSLPELPAPDLRPVSVRQSEYDSPIPDSSITDSEHLLDAEAQVYELEQVGRALVPSPLHIAQPRIGTETRRERQHDACDNESIPIAYKDTICTNNSFTHEKTGGYKTYLQPPMERDISQTLRHLGGHAEHSISTLCSSDIGDNVFRHTRPQGSIFSPTRLPKVGGERQVRHIKVVIGRESETGKDTPDHYDAHNNIRNERHDIPSEDSDWVTEATTDAGFGVSSNAVSGRALTKRFKRAGSSIADYSDDGNESAVDRFGSRERIIPHLSGEEKSKCYDLQRLDGSKLAFLLPRPHNAFLRNANRLWESNTQQGPSHFHPRILSQNTKTGQNIGSRRLVFDFDQNAPPKYEFRDSVSEYELAKSNTKSDCGANYYDTYGSLTSSASKTGEDLHNATADAHFDRYANHDGDRDPPNTSSRQSTACQTPRHNQDMRLSIYAADRQRQLKELEQQEFAIASSYYDPPSGSSVRSKFKFELLPLDQAWHKNKQQRESGETNETESARTRLKRKKSFPSLNFPTNNTLERPAPVFFTSRDLSVNFSTPNWRVHDPNPDDTPTPFSMDQYDNMGPNSTRRRQQNIALGSLDPLYAFGMPSITRRPYNGQKEHRPKPARNRLRIKLPPTYIAPDDYVSDRANRIRQLFFYTIAALSILPFVGVLALGGAFKEAFKWATRGEVDRLTPRQRRFIKWMLFIEGVIYTGIVVTVVVYFVVKSKVHH</sequence>
<feature type="region of interest" description="Disordered" evidence="1">
    <location>
        <begin position="693"/>
        <end position="728"/>
    </location>
</feature>
<feature type="compositionally biased region" description="Polar residues" evidence="1">
    <location>
        <begin position="93"/>
        <end position="117"/>
    </location>
</feature>
<dbReference type="OrthoDB" id="5353066at2759"/>
<reference evidence="4" key="1">
    <citation type="submission" date="2019-06" db="EMBL/GenBank/DDBJ databases">
        <title>Draft genome sequence of the griseofulvin-producing fungus Xylaria cubensis strain G536.</title>
        <authorList>
            <person name="Mead M.E."/>
            <person name="Raja H.A."/>
            <person name="Steenwyk J.L."/>
            <person name="Knowles S.L."/>
            <person name="Oberlies N.H."/>
            <person name="Rokas A."/>
        </authorList>
    </citation>
    <scope>NUCLEOTIDE SEQUENCE [LARGE SCALE GENOMIC DNA]</scope>
    <source>
        <strain evidence="4">G536</strain>
    </source>
</reference>
<dbReference type="Proteomes" id="UP000319160">
    <property type="component" value="Unassembled WGS sequence"/>
</dbReference>
<keyword evidence="4" id="KW-1185">Reference proteome</keyword>
<protein>
    <submittedName>
        <fullName evidence="3">Uncharacterized protein</fullName>
    </submittedName>
</protein>
<feature type="transmembrane region" description="Helical" evidence="2">
    <location>
        <begin position="894"/>
        <end position="919"/>
    </location>
</feature>
<accession>A0A553I203</accession>
<keyword evidence="2" id="KW-1133">Transmembrane helix</keyword>
<feature type="region of interest" description="Disordered" evidence="1">
    <location>
        <begin position="612"/>
        <end position="642"/>
    </location>
</feature>
<gene>
    <name evidence="3" type="ORF">FHL15_004975</name>
</gene>
<dbReference type="AlphaFoldDB" id="A0A553I203"/>
<dbReference type="STRING" id="2512241.A0A553I203"/>
<dbReference type="EMBL" id="VFLP01000024">
    <property type="protein sequence ID" value="TRX94207.1"/>
    <property type="molecule type" value="Genomic_DNA"/>
</dbReference>
<evidence type="ECO:0000313" key="4">
    <source>
        <dbReference type="Proteomes" id="UP000319160"/>
    </source>
</evidence>
<evidence type="ECO:0000256" key="1">
    <source>
        <dbReference type="SAM" id="MobiDB-lite"/>
    </source>
</evidence>
<keyword evidence="2" id="KW-0812">Transmembrane</keyword>
<feature type="compositionally biased region" description="Basic and acidic residues" evidence="1">
    <location>
        <begin position="612"/>
        <end position="622"/>
    </location>
</feature>
<evidence type="ECO:0000256" key="2">
    <source>
        <dbReference type="SAM" id="Phobius"/>
    </source>
</evidence>
<comment type="caution">
    <text evidence="3">The sequence shown here is derived from an EMBL/GenBank/DDBJ whole genome shotgun (WGS) entry which is preliminary data.</text>
</comment>
<name>A0A553I203_9PEZI</name>
<keyword evidence="2" id="KW-0472">Membrane</keyword>
<proteinExistence type="predicted"/>
<feature type="transmembrane region" description="Helical" evidence="2">
    <location>
        <begin position="849"/>
        <end position="873"/>
    </location>
</feature>
<feature type="region of interest" description="Disordered" evidence="1">
    <location>
        <begin position="66"/>
        <end position="117"/>
    </location>
</feature>
<evidence type="ECO:0000313" key="3">
    <source>
        <dbReference type="EMBL" id="TRX94207.1"/>
    </source>
</evidence>
<feature type="compositionally biased region" description="Polar residues" evidence="1">
    <location>
        <begin position="623"/>
        <end position="637"/>
    </location>
</feature>
<organism evidence="3 4">
    <name type="scientific">Xylaria flabelliformis</name>
    <dbReference type="NCBI Taxonomy" id="2512241"/>
    <lineage>
        <taxon>Eukaryota</taxon>
        <taxon>Fungi</taxon>
        <taxon>Dikarya</taxon>
        <taxon>Ascomycota</taxon>
        <taxon>Pezizomycotina</taxon>
        <taxon>Sordariomycetes</taxon>
        <taxon>Xylariomycetidae</taxon>
        <taxon>Xylariales</taxon>
        <taxon>Xylariaceae</taxon>
        <taxon>Xylaria</taxon>
    </lineage>
</organism>
<feature type="region of interest" description="Disordered" evidence="1">
    <location>
        <begin position="1"/>
        <end position="50"/>
    </location>
</feature>